<feature type="transmembrane region" description="Helical" evidence="7">
    <location>
        <begin position="39"/>
        <end position="58"/>
    </location>
</feature>
<dbReference type="GO" id="GO:0005886">
    <property type="term" value="C:plasma membrane"/>
    <property type="evidence" value="ECO:0007669"/>
    <property type="project" value="UniProtKB-SubCell"/>
</dbReference>
<name>A0A5B0EE40_9MICC</name>
<dbReference type="AlphaFoldDB" id="A0A5B0EE40"/>
<dbReference type="Pfam" id="PF04239">
    <property type="entry name" value="DUF421"/>
    <property type="match status" value="1"/>
</dbReference>
<dbReference type="InterPro" id="IPR023090">
    <property type="entry name" value="UPF0702_alpha/beta_dom_sf"/>
</dbReference>
<protein>
    <submittedName>
        <fullName evidence="10">DUF421 domain-containing protein</fullName>
    </submittedName>
</protein>
<proteinExistence type="inferred from homology"/>
<evidence type="ECO:0000256" key="3">
    <source>
        <dbReference type="ARBA" id="ARBA00022475"/>
    </source>
</evidence>
<evidence type="ECO:0000259" key="9">
    <source>
        <dbReference type="Pfam" id="PF20730"/>
    </source>
</evidence>
<dbReference type="EMBL" id="VOBL01000008">
    <property type="protein sequence ID" value="KAA0977143.1"/>
    <property type="molecule type" value="Genomic_DNA"/>
</dbReference>
<evidence type="ECO:0000259" key="8">
    <source>
        <dbReference type="Pfam" id="PF04239"/>
    </source>
</evidence>
<dbReference type="InterPro" id="IPR007353">
    <property type="entry name" value="DUF421"/>
</dbReference>
<evidence type="ECO:0000256" key="1">
    <source>
        <dbReference type="ARBA" id="ARBA00004651"/>
    </source>
</evidence>
<evidence type="ECO:0000256" key="5">
    <source>
        <dbReference type="ARBA" id="ARBA00022989"/>
    </source>
</evidence>
<evidence type="ECO:0000256" key="4">
    <source>
        <dbReference type="ARBA" id="ARBA00022692"/>
    </source>
</evidence>
<evidence type="ECO:0000256" key="7">
    <source>
        <dbReference type="SAM" id="Phobius"/>
    </source>
</evidence>
<organism evidence="10 11">
    <name type="scientific">Paeniglutamicibacter gangotriensis</name>
    <dbReference type="NCBI Taxonomy" id="254787"/>
    <lineage>
        <taxon>Bacteria</taxon>
        <taxon>Bacillati</taxon>
        <taxon>Actinomycetota</taxon>
        <taxon>Actinomycetes</taxon>
        <taxon>Micrococcales</taxon>
        <taxon>Micrococcaceae</taxon>
        <taxon>Paeniglutamicibacter</taxon>
    </lineage>
</organism>
<dbReference type="PANTHER" id="PTHR34582">
    <property type="entry name" value="UPF0702 TRANSMEMBRANE PROTEIN YCAP"/>
    <property type="match status" value="1"/>
</dbReference>
<dbReference type="InterPro" id="IPR048454">
    <property type="entry name" value="YetF_N"/>
</dbReference>
<evidence type="ECO:0000313" key="11">
    <source>
        <dbReference type="Proteomes" id="UP000323856"/>
    </source>
</evidence>
<feature type="domain" description="YetF-like N-terminal transmembrane" evidence="9">
    <location>
        <begin position="21"/>
        <end position="82"/>
    </location>
</feature>
<dbReference type="Proteomes" id="UP000323856">
    <property type="component" value="Unassembled WGS sequence"/>
</dbReference>
<dbReference type="Pfam" id="PF20730">
    <property type="entry name" value="YetF_N"/>
    <property type="match status" value="1"/>
</dbReference>
<reference evidence="10 11" key="1">
    <citation type="submission" date="2019-07" db="EMBL/GenBank/DDBJ databases">
        <title>Analysis of the biochemical properties, biological activity and biotechnological potential of siderophores and biosurfactants produced by Antarctic psychrotolerant bacteria.</title>
        <authorList>
            <person name="Styczynski M."/>
            <person name="Krucon T."/>
            <person name="Decewicz P."/>
            <person name="Dziewit L."/>
        </authorList>
    </citation>
    <scope>NUCLEOTIDE SEQUENCE [LARGE SCALE GENOMIC DNA]</scope>
    <source>
        <strain evidence="10 11">ANT_H27</strain>
    </source>
</reference>
<gene>
    <name evidence="10" type="ORF">FQ154_09595</name>
</gene>
<keyword evidence="3" id="KW-1003">Cell membrane</keyword>
<comment type="subcellular location">
    <subcellularLocation>
        <location evidence="1">Cell membrane</location>
        <topology evidence="1">Multi-pass membrane protein</topology>
    </subcellularLocation>
</comment>
<feature type="domain" description="YetF C-terminal" evidence="8">
    <location>
        <begin position="88"/>
        <end position="156"/>
    </location>
</feature>
<sequence>MWFDSWTQILRILAVGSASYAALVLVLRISGKRILGQLNAFDFIVTVALGSTLATIVLGSDIAFLTGVTALVLLVGLQFVVAWASAHLPRIRPALTARPVALLIAGELQKDQLRRNRLSESEVLQAVRGSGSGDLSAVAAVVLETNGTLSVIPENKLGNGSALRGVRNSGPASNAQ</sequence>
<keyword evidence="5 7" id="KW-1133">Transmembrane helix</keyword>
<feature type="transmembrane region" description="Helical" evidence="7">
    <location>
        <begin position="6"/>
        <end position="27"/>
    </location>
</feature>
<dbReference type="Gene3D" id="3.30.240.20">
    <property type="entry name" value="bsu07140 like domains"/>
    <property type="match status" value="1"/>
</dbReference>
<dbReference type="PANTHER" id="PTHR34582:SF6">
    <property type="entry name" value="UPF0702 TRANSMEMBRANE PROTEIN YCAP"/>
    <property type="match status" value="1"/>
</dbReference>
<keyword evidence="4 7" id="KW-0812">Transmembrane</keyword>
<dbReference type="RefSeq" id="WP_149619527.1">
    <property type="nucleotide sequence ID" value="NZ_VOBL01000008.1"/>
</dbReference>
<feature type="transmembrane region" description="Helical" evidence="7">
    <location>
        <begin position="64"/>
        <end position="84"/>
    </location>
</feature>
<accession>A0A5B0EE40</accession>
<evidence type="ECO:0000313" key="10">
    <source>
        <dbReference type="EMBL" id="KAA0977143.1"/>
    </source>
</evidence>
<evidence type="ECO:0000256" key="2">
    <source>
        <dbReference type="ARBA" id="ARBA00006448"/>
    </source>
</evidence>
<comment type="caution">
    <text evidence="10">The sequence shown here is derived from an EMBL/GenBank/DDBJ whole genome shotgun (WGS) entry which is preliminary data.</text>
</comment>
<comment type="similarity">
    <text evidence="2">Belongs to the UPF0702 family.</text>
</comment>
<keyword evidence="6 7" id="KW-0472">Membrane</keyword>
<dbReference type="OrthoDB" id="9793799at2"/>
<evidence type="ECO:0000256" key="6">
    <source>
        <dbReference type="ARBA" id="ARBA00023136"/>
    </source>
</evidence>